<organism evidence="2 3">
    <name type="scientific">Spiroplasma melliferum KC3</name>
    <dbReference type="NCBI Taxonomy" id="570509"/>
    <lineage>
        <taxon>Bacteria</taxon>
        <taxon>Bacillati</taxon>
        <taxon>Mycoplasmatota</taxon>
        <taxon>Mollicutes</taxon>
        <taxon>Entomoplasmatales</taxon>
        <taxon>Spiroplasmataceae</taxon>
        <taxon>Spiroplasma</taxon>
    </lineage>
</organism>
<name>A0AAI9X0G4_SPIME</name>
<dbReference type="InterPro" id="IPR025669">
    <property type="entry name" value="AAA_dom"/>
</dbReference>
<keyword evidence="2" id="KW-0614">Plasmid</keyword>
<dbReference type="Gene3D" id="3.40.50.300">
    <property type="entry name" value="P-loop containing nucleotide triphosphate hydrolases"/>
    <property type="match status" value="1"/>
</dbReference>
<reference evidence="2 3" key="1">
    <citation type="journal article" date="2012" name="J. Proteome Res.">
        <title>Application of Spiroplasma melliferum proteogenomic profiling for the discovery of virulence factors and pathogenicity mechanisms in host-associated spiroplasmas.</title>
        <authorList>
            <person name="Alexeev D."/>
            <person name="Kostrjukova E."/>
            <person name="Aliper A."/>
            <person name="Popenko A."/>
            <person name="Bazaleev N."/>
            <person name="Tyakht A."/>
            <person name="Selezneva O."/>
            <person name="Akopian T."/>
            <person name="Prichodko E."/>
            <person name="Kondratov I."/>
            <person name="Chukin M."/>
            <person name="Demina I."/>
            <person name="Galyamina M."/>
            <person name="Kamashev D."/>
            <person name="Vanyushkina A."/>
            <person name="Ladygina V."/>
            <person name="Levitskii S."/>
            <person name="Lazarev V."/>
            <person name="Govorun V."/>
        </authorList>
    </citation>
    <scope>NUCLEOTIDE SEQUENCE [LARGE SCALE GENOMIC DNA]</scope>
    <source>
        <strain evidence="2 3">KC3</strain>
    </source>
</reference>
<comment type="caution">
    <text evidence="2">The sequence shown here is derived from an EMBL/GenBank/DDBJ whole genome shotgun (WGS) entry which is preliminary data.</text>
</comment>
<proteinExistence type="predicted"/>
<dbReference type="EMBL" id="AGBZ02000006">
    <property type="protein sequence ID" value="KAI92004.1"/>
    <property type="molecule type" value="Genomic_DNA"/>
</dbReference>
<dbReference type="CDD" id="cd02042">
    <property type="entry name" value="ParAB_family"/>
    <property type="match status" value="1"/>
</dbReference>
<evidence type="ECO:0000313" key="3">
    <source>
        <dbReference type="Proteomes" id="UP000004057"/>
    </source>
</evidence>
<evidence type="ECO:0000259" key="1">
    <source>
        <dbReference type="Pfam" id="PF13614"/>
    </source>
</evidence>
<feature type="domain" description="AAA" evidence="1">
    <location>
        <begin position="1"/>
        <end position="177"/>
    </location>
</feature>
<evidence type="ECO:0000313" key="2">
    <source>
        <dbReference type="EMBL" id="KAI92004.1"/>
    </source>
</evidence>
<dbReference type="PANTHER" id="PTHR13696:SF99">
    <property type="entry name" value="COBYRINIC ACID AC-DIAMIDE SYNTHASE"/>
    <property type="match status" value="1"/>
</dbReference>
<protein>
    <recommendedName>
        <fullName evidence="1">AAA domain-containing protein</fullName>
    </recommendedName>
</protein>
<dbReference type="SUPFAM" id="SSF52540">
    <property type="entry name" value="P-loop containing nucleoside triphosphate hydrolases"/>
    <property type="match status" value="1"/>
</dbReference>
<dbReference type="RefSeq" id="WP_004028782.1">
    <property type="nucleotide sequence ID" value="NZ_AGBZ02000006.1"/>
</dbReference>
<dbReference type="PANTHER" id="PTHR13696">
    <property type="entry name" value="P-LOOP CONTAINING NUCLEOSIDE TRIPHOSPHATE HYDROLASE"/>
    <property type="match status" value="1"/>
</dbReference>
<accession>A0AAI9X0G4</accession>
<sequence>MKKITFANSKGGVGKTTLTINVAQLLSQIGKKVLLFDFDPQSNLTNTLLENPIDTNNITKWILGADKDDLISTILETRISNIFLVPSYSKMVLETNNIVLNQPNSEFKFKMNLEEIEKILINKFDYIFFDTYPSMNTILLNVLLASDEIIVPIEPHSYSFEGITTMFKPYLETINNSKKMGMNIKNNINYYVLNKIQKNKLHQSVFELISQNEIGKKLLDTHIPLSATKQKETMLLKFAAITNNNPIYKLVMELTNKGVI</sequence>
<dbReference type="Proteomes" id="UP000004057">
    <property type="component" value="Unassembled WGS sequence"/>
</dbReference>
<dbReference type="AlphaFoldDB" id="A0AAI9X0G4"/>
<dbReference type="Pfam" id="PF13614">
    <property type="entry name" value="AAA_31"/>
    <property type="match status" value="1"/>
</dbReference>
<geneLocation type="plasmid" evidence="2">
    <name>pSme2</name>
</geneLocation>
<gene>
    <name evidence="2" type="ORF">SPM_006710</name>
</gene>
<dbReference type="InterPro" id="IPR027417">
    <property type="entry name" value="P-loop_NTPase"/>
</dbReference>
<dbReference type="InterPro" id="IPR050678">
    <property type="entry name" value="DNA_Partitioning_ATPase"/>
</dbReference>